<dbReference type="STRING" id="2018661.A0A2A2J4N6"/>
<dbReference type="Proteomes" id="UP000218231">
    <property type="component" value="Unassembled WGS sequence"/>
</dbReference>
<accession>A0A2A2J4N6</accession>
<name>A0A2A2J4N6_9BILA</name>
<dbReference type="EMBL" id="LIAE01010693">
    <property type="protein sequence ID" value="PAV56574.1"/>
    <property type="molecule type" value="Genomic_DNA"/>
</dbReference>
<keyword evidence="2" id="KW-1185">Reference proteome</keyword>
<sequence length="200" mass="23736">MFHFGMSIARNVHFKGLSQFMEGRSRNSAISRWVEQLRALPFLPPTLINKVDALKALPVRHNHPTYSICKAFLEYFKTQWMPMEMRYKWNKWMVLTDRTTNMAESWHRALTDSIRCQHPSYYVLIQKLMDEEEACNNFLYNRVKNGQPTRPLRKRDAERRDAVAKAMIEFEAKISHRSPTPNQIAHYLEEMSLFISAKRN</sequence>
<proteinExistence type="predicted"/>
<dbReference type="AlphaFoldDB" id="A0A2A2J4N6"/>
<protein>
    <submittedName>
        <fullName evidence="1">Uncharacterized protein</fullName>
    </submittedName>
</protein>
<comment type="caution">
    <text evidence="1">The sequence shown here is derived from an EMBL/GenBank/DDBJ whole genome shotgun (WGS) entry which is preliminary data.</text>
</comment>
<gene>
    <name evidence="1" type="ORF">WR25_13492</name>
</gene>
<evidence type="ECO:0000313" key="2">
    <source>
        <dbReference type="Proteomes" id="UP000218231"/>
    </source>
</evidence>
<reference evidence="1 2" key="1">
    <citation type="journal article" date="2017" name="Curr. Biol.">
        <title>Genome architecture and evolution of a unichromosomal asexual nematode.</title>
        <authorList>
            <person name="Fradin H."/>
            <person name="Zegar C."/>
            <person name="Gutwein M."/>
            <person name="Lucas J."/>
            <person name="Kovtun M."/>
            <person name="Corcoran D."/>
            <person name="Baugh L.R."/>
            <person name="Kiontke K."/>
            <person name="Gunsalus K."/>
            <person name="Fitch D.H."/>
            <person name="Piano F."/>
        </authorList>
    </citation>
    <scope>NUCLEOTIDE SEQUENCE [LARGE SCALE GENOMIC DNA]</scope>
    <source>
        <strain evidence="1">PF1309</strain>
    </source>
</reference>
<evidence type="ECO:0000313" key="1">
    <source>
        <dbReference type="EMBL" id="PAV56574.1"/>
    </source>
</evidence>
<organism evidence="1 2">
    <name type="scientific">Diploscapter pachys</name>
    <dbReference type="NCBI Taxonomy" id="2018661"/>
    <lineage>
        <taxon>Eukaryota</taxon>
        <taxon>Metazoa</taxon>
        <taxon>Ecdysozoa</taxon>
        <taxon>Nematoda</taxon>
        <taxon>Chromadorea</taxon>
        <taxon>Rhabditida</taxon>
        <taxon>Rhabditina</taxon>
        <taxon>Rhabditomorpha</taxon>
        <taxon>Rhabditoidea</taxon>
        <taxon>Rhabditidae</taxon>
        <taxon>Diploscapter</taxon>
    </lineage>
</organism>